<name>A0ABU1TAK6_9SPHI</name>
<evidence type="ECO:0000313" key="2">
    <source>
        <dbReference type="EMBL" id="MDR6941911.1"/>
    </source>
</evidence>
<keyword evidence="1" id="KW-1133">Transmembrane helix</keyword>
<gene>
    <name evidence="2" type="ORF">J2W55_001753</name>
</gene>
<evidence type="ECO:0000256" key="1">
    <source>
        <dbReference type="SAM" id="Phobius"/>
    </source>
</evidence>
<feature type="transmembrane region" description="Helical" evidence="1">
    <location>
        <begin position="130"/>
        <end position="151"/>
    </location>
</feature>
<dbReference type="RefSeq" id="WP_310094395.1">
    <property type="nucleotide sequence ID" value="NZ_JAVDUU010000002.1"/>
</dbReference>
<feature type="transmembrane region" description="Helical" evidence="1">
    <location>
        <begin position="93"/>
        <end position="118"/>
    </location>
</feature>
<keyword evidence="3" id="KW-1185">Reference proteome</keyword>
<feature type="transmembrane region" description="Helical" evidence="1">
    <location>
        <begin position="269"/>
        <end position="289"/>
    </location>
</feature>
<comment type="caution">
    <text evidence="2">The sequence shown here is derived from an EMBL/GenBank/DDBJ whole genome shotgun (WGS) entry which is preliminary data.</text>
</comment>
<sequence>MKSRFLFPNQFKLLGWLLAIPGFVLGYFVLYHEYKITGFELVIRHQDGLFISAVENFTNELALAMIVLGLLFIAFSKEKKEDELTARMRYNALYWAILINYLIYGIWLTATIIRAVFFPDIRVIGEFTDVLATTIYNLFTPLVIFVVRYYYLRYSKNGEYKVGKLFYMPYKPYKIIGRLVSVIILTMLLVIFIIKWFFKEDIKGLDPLFDLFVFLPLSLLMWAYSREKNEDEFVATLRLESMQLAVYINYAILLVANCCLFFTGFLMFMFINLATIAFFFVMRFNYILWKYNKEAEQGELAS</sequence>
<feature type="transmembrane region" description="Helical" evidence="1">
    <location>
        <begin position="204"/>
        <end position="224"/>
    </location>
</feature>
<protein>
    <submittedName>
        <fullName evidence="2">Uncharacterized protein</fullName>
    </submittedName>
</protein>
<keyword evidence="1" id="KW-0472">Membrane</keyword>
<organism evidence="2 3">
    <name type="scientific">Mucilaginibacter pocheonensis</name>
    <dbReference type="NCBI Taxonomy" id="398050"/>
    <lineage>
        <taxon>Bacteria</taxon>
        <taxon>Pseudomonadati</taxon>
        <taxon>Bacteroidota</taxon>
        <taxon>Sphingobacteriia</taxon>
        <taxon>Sphingobacteriales</taxon>
        <taxon>Sphingobacteriaceae</taxon>
        <taxon>Mucilaginibacter</taxon>
    </lineage>
</organism>
<dbReference type="Proteomes" id="UP001247620">
    <property type="component" value="Unassembled WGS sequence"/>
</dbReference>
<evidence type="ECO:0000313" key="3">
    <source>
        <dbReference type="Proteomes" id="UP001247620"/>
    </source>
</evidence>
<feature type="transmembrane region" description="Helical" evidence="1">
    <location>
        <begin position="50"/>
        <end position="73"/>
    </location>
</feature>
<dbReference type="EMBL" id="JAVDUU010000002">
    <property type="protein sequence ID" value="MDR6941911.1"/>
    <property type="molecule type" value="Genomic_DNA"/>
</dbReference>
<reference evidence="2 3" key="1">
    <citation type="submission" date="2023-07" db="EMBL/GenBank/DDBJ databases">
        <title>Sorghum-associated microbial communities from plants grown in Nebraska, USA.</title>
        <authorList>
            <person name="Schachtman D."/>
        </authorList>
    </citation>
    <scope>NUCLEOTIDE SEQUENCE [LARGE SCALE GENOMIC DNA]</scope>
    <source>
        <strain evidence="2 3">3262</strain>
    </source>
</reference>
<accession>A0ABU1TAK6</accession>
<proteinExistence type="predicted"/>
<keyword evidence="1" id="KW-0812">Transmembrane</keyword>
<feature type="transmembrane region" description="Helical" evidence="1">
    <location>
        <begin position="244"/>
        <end position="263"/>
    </location>
</feature>
<feature type="transmembrane region" description="Helical" evidence="1">
    <location>
        <begin position="175"/>
        <end position="198"/>
    </location>
</feature>
<feature type="transmembrane region" description="Helical" evidence="1">
    <location>
        <begin position="12"/>
        <end position="30"/>
    </location>
</feature>